<dbReference type="SUPFAM" id="SSF55826">
    <property type="entry name" value="YbaK/ProRS associated domain"/>
    <property type="match status" value="1"/>
</dbReference>
<dbReference type="PANTHER" id="PTHR30411">
    <property type="entry name" value="CYTOPLASMIC PROTEIN"/>
    <property type="match status" value="1"/>
</dbReference>
<dbReference type="EC" id="4.2.-.-" evidence="4"/>
<keyword evidence="7" id="KW-1185">Reference proteome</keyword>
<evidence type="ECO:0000256" key="3">
    <source>
        <dbReference type="ARBA" id="ARBA00023239"/>
    </source>
</evidence>
<dbReference type="PIRSF" id="PIRSF006181">
    <property type="entry name" value="EbsC_YbaK"/>
    <property type="match status" value="1"/>
</dbReference>
<dbReference type="CDD" id="cd00002">
    <property type="entry name" value="YbaK_deacylase"/>
    <property type="match status" value="1"/>
</dbReference>
<comment type="similarity">
    <text evidence="1 4">Belongs to the prolyl-tRNA editing family. YbaK/EbsC subfamily.</text>
</comment>
<evidence type="ECO:0000259" key="5">
    <source>
        <dbReference type="Pfam" id="PF04073"/>
    </source>
</evidence>
<protein>
    <recommendedName>
        <fullName evidence="4">Cys-tRNA(Pro)/Cys-tRNA(Cys) deacylase</fullName>
        <ecNumber evidence="4">4.2.-.-</ecNumber>
    </recommendedName>
</protein>
<accession>A0ABS9A4K0</accession>
<dbReference type="PANTHER" id="PTHR30411:SF0">
    <property type="entry name" value="CYS-TRNA(PRO)_CYS-TRNA(CYS) DEACYLASE YBAK"/>
    <property type="match status" value="1"/>
</dbReference>
<gene>
    <name evidence="6" type="primary">ybaK</name>
    <name evidence="6" type="ORF">HOP53_13010</name>
</gene>
<evidence type="ECO:0000256" key="1">
    <source>
        <dbReference type="ARBA" id="ARBA00009798"/>
    </source>
</evidence>
<dbReference type="InterPro" id="IPR036754">
    <property type="entry name" value="YbaK/aa-tRNA-synt-asso_dom_sf"/>
</dbReference>
<dbReference type="EMBL" id="JABFTX010000003">
    <property type="protein sequence ID" value="MCE8003762.1"/>
    <property type="molecule type" value="Genomic_DNA"/>
</dbReference>
<dbReference type="Pfam" id="PF04073">
    <property type="entry name" value="tRNA_edit"/>
    <property type="match status" value="1"/>
</dbReference>
<sequence>MTPAVKVLERDGAPFELLSYEHDPRAPAYGEEAANALGLDPHSVFKTLIARLNDGRLAVGIVPVTGQLDLKALAKAAGARRAGMAEATEAERATGYVLGGISPLGQKKRLPTFLDASAESLARLHVSGGRRGLEIALAPADLIRLCQARLAPLARM</sequence>
<dbReference type="NCBIfam" id="TIGR00011">
    <property type="entry name" value="YbaK_EbsC"/>
    <property type="match status" value="1"/>
</dbReference>
<evidence type="ECO:0000313" key="7">
    <source>
        <dbReference type="Proteomes" id="UP001320168"/>
    </source>
</evidence>
<evidence type="ECO:0000256" key="2">
    <source>
        <dbReference type="ARBA" id="ARBA00022917"/>
    </source>
</evidence>
<comment type="caution">
    <text evidence="6">The sequence shown here is derived from an EMBL/GenBank/DDBJ whole genome shotgun (WGS) entry which is preliminary data.</text>
</comment>
<reference evidence="6 7" key="1">
    <citation type="journal article" date="2021" name="Front. Microbiol.">
        <title>Aerobic Denitrification and Heterotrophic Sulfur Oxidation in the Genus Halomonas Revealed by Six Novel Species Characterizations and Genome-Based Analysis.</title>
        <authorList>
            <person name="Wang L."/>
            <person name="Shao Z."/>
        </authorList>
    </citation>
    <scope>NUCLEOTIDE SEQUENCE [LARGE SCALE GENOMIC DNA]</scope>
    <source>
        <strain evidence="6 7">MCCC 1A11081</strain>
    </source>
</reference>
<dbReference type="InterPro" id="IPR004369">
    <property type="entry name" value="Prolyl-tRNA_editing_YbaK/EbsC"/>
</dbReference>
<keyword evidence="2 4" id="KW-0648">Protein biosynthesis</keyword>
<dbReference type="Gene3D" id="3.90.960.10">
    <property type="entry name" value="YbaK/aminoacyl-tRNA synthetase-associated domain"/>
    <property type="match status" value="1"/>
</dbReference>
<keyword evidence="3 4" id="KW-0456">Lyase</keyword>
<feature type="domain" description="YbaK/aminoacyl-tRNA synthetase-associated" evidence="5">
    <location>
        <begin position="31"/>
        <end position="145"/>
    </location>
</feature>
<evidence type="ECO:0000313" key="6">
    <source>
        <dbReference type="EMBL" id="MCE8003762.1"/>
    </source>
</evidence>
<dbReference type="Proteomes" id="UP001320168">
    <property type="component" value="Unassembled WGS sequence"/>
</dbReference>
<dbReference type="RefSeq" id="WP_234270455.1">
    <property type="nucleotide sequence ID" value="NZ_JABFTX010000003.1"/>
</dbReference>
<evidence type="ECO:0000256" key="4">
    <source>
        <dbReference type="PIRNR" id="PIRNR006181"/>
    </source>
</evidence>
<proteinExistence type="inferred from homology"/>
<name>A0ABS9A4K0_9GAMM</name>
<organism evidence="6 7">
    <name type="scientific">Billgrantia ethanolica</name>
    <dbReference type="NCBI Taxonomy" id="2733486"/>
    <lineage>
        <taxon>Bacteria</taxon>
        <taxon>Pseudomonadati</taxon>
        <taxon>Pseudomonadota</taxon>
        <taxon>Gammaproteobacteria</taxon>
        <taxon>Oceanospirillales</taxon>
        <taxon>Halomonadaceae</taxon>
        <taxon>Billgrantia</taxon>
    </lineage>
</organism>
<dbReference type="InterPro" id="IPR007214">
    <property type="entry name" value="YbaK/aa-tRNA-synth-assoc-dom"/>
</dbReference>